<dbReference type="EMBL" id="CAKLPX010000009">
    <property type="protein sequence ID" value="CAH0993415.1"/>
    <property type="molecule type" value="Genomic_DNA"/>
</dbReference>
<evidence type="ECO:0000313" key="2">
    <source>
        <dbReference type="Proteomes" id="UP000838100"/>
    </source>
</evidence>
<organism evidence="1 2">
    <name type="scientific">Sinobacterium norvegicum</name>
    <dbReference type="NCBI Taxonomy" id="1641715"/>
    <lineage>
        <taxon>Bacteria</taxon>
        <taxon>Pseudomonadati</taxon>
        <taxon>Pseudomonadota</taxon>
        <taxon>Gammaproteobacteria</taxon>
        <taxon>Cellvibrionales</taxon>
        <taxon>Spongiibacteraceae</taxon>
        <taxon>Sinobacterium</taxon>
    </lineage>
</organism>
<accession>A0ABM9AJW5</accession>
<gene>
    <name evidence="1" type="ORF">SIN8267_03564</name>
</gene>
<name>A0ABM9AJW5_9GAMM</name>
<dbReference type="RefSeq" id="WP_237446095.1">
    <property type="nucleotide sequence ID" value="NZ_CAKLPX010000009.1"/>
</dbReference>
<dbReference type="Proteomes" id="UP000838100">
    <property type="component" value="Unassembled WGS sequence"/>
</dbReference>
<protein>
    <submittedName>
        <fullName evidence="1">Uncharacterized protein</fullName>
    </submittedName>
</protein>
<reference evidence="1" key="1">
    <citation type="submission" date="2021-12" db="EMBL/GenBank/DDBJ databases">
        <authorList>
            <person name="Rodrigo-Torres L."/>
            <person name="Arahal R. D."/>
            <person name="Lucena T."/>
        </authorList>
    </citation>
    <scope>NUCLEOTIDE SEQUENCE</scope>
    <source>
        <strain evidence="1">CECT 8267</strain>
    </source>
</reference>
<comment type="caution">
    <text evidence="1">The sequence shown here is derived from an EMBL/GenBank/DDBJ whole genome shotgun (WGS) entry which is preliminary data.</text>
</comment>
<keyword evidence="2" id="KW-1185">Reference proteome</keyword>
<sequence>MSSGHSDKLDTETILLTLDQIDQTIEIMTGVVGRLKNHLYASLEESQLELELDSATDSHSREQVINETLDKINLEAFVH</sequence>
<proteinExistence type="predicted"/>
<evidence type="ECO:0000313" key="1">
    <source>
        <dbReference type="EMBL" id="CAH0993415.1"/>
    </source>
</evidence>